<name>A0ABV7LIS5_9HYPH</name>
<comment type="caution">
    <text evidence="10">The sequence shown here is derived from an EMBL/GenBank/DDBJ whole genome shotgun (WGS) entry which is preliminary data.</text>
</comment>
<evidence type="ECO:0000259" key="9">
    <source>
        <dbReference type="PROSITE" id="PS51880"/>
    </source>
</evidence>
<dbReference type="Pfam" id="PF01926">
    <property type="entry name" value="MMR_HSR1"/>
    <property type="match status" value="1"/>
</dbReference>
<gene>
    <name evidence="6 10" type="primary">ychF</name>
    <name evidence="10" type="ORF">ACFOEX_12055</name>
</gene>
<keyword evidence="11" id="KW-1185">Reference proteome</keyword>
<dbReference type="CDD" id="cd01900">
    <property type="entry name" value="YchF"/>
    <property type="match status" value="1"/>
</dbReference>
<dbReference type="EMBL" id="JBHRUV010000076">
    <property type="protein sequence ID" value="MFC3267078.1"/>
    <property type="molecule type" value="Genomic_DNA"/>
</dbReference>
<dbReference type="InterPro" id="IPR023192">
    <property type="entry name" value="TGS-like_dom_sf"/>
</dbReference>
<feature type="domain" description="OBG-type G" evidence="8">
    <location>
        <begin position="3"/>
        <end position="258"/>
    </location>
</feature>
<dbReference type="PANTHER" id="PTHR23305">
    <property type="entry name" value="OBG GTPASE FAMILY"/>
    <property type="match status" value="1"/>
</dbReference>
<dbReference type="InterPro" id="IPR013029">
    <property type="entry name" value="YchF_C"/>
</dbReference>
<evidence type="ECO:0000259" key="8">
    <source>
        <dbReference type="PROSITE" id="PS51710"/>
    </source>
</evidence>
<keyword evidence="5" id="KW-0460">Magnesium</keyword>
<keyword evidence="7" id="KW-0175">Coiled coil</keyword>
<dbReference type="InterPro" id="IPR004396">
    <property type="entry name" value="ATPase_YchF/OLA1"/>
</dbReference>
<evidence type="ECO:0000313" key="10">
    <source>
        <dbReference type="EMBL" id="MFC3267078.1"/>
    </source>
</evidence>
<keyword evidence="3 6" id="KW-0547">Nucleotide-binding</keyword>
<protein>
    <recommendedName>
        <fullName evidence="6">Ribosome-binding ATPase YchF</fullName>
    </recommendedName>
</protein>
<dbReference type="InterPro" id="IPR012675">
    <property type="entry name" value="Beta-grasp_dom_sf"/>
</dbReference>
<comment type="similarity">
    <text evidence="6">Belongs to the TRAFAC class OBG-HflX-like GTPase superfamily. OBG GTPase family. YchF/OLA1 subfamily.</text>
</comment>
<evidence type="ECO:0000256" key="2">
    <source>
        <dbReference type="ARBA" id="ARBA00022723"/>
    </source>
</evidence>
<evidence type="ECO:0000256" key="1">
    <source>
        <dbReference type="ARBA" id="ARBA00001946"/>
    </source>
</evidence>
<dbReference type="Gene3D" id="3.10.20.30">
    <property type="match status" value="1"/>
</dbReference>
<evidence type="ECO:0000256" key="6">
    <source>
        <dbReference type="HAMAP-Rule" id="MF_00944"/>
    </source>
</evidence>
<dbReference type="PANTHER" id="PTHR23305:SF18">
    <property type="entry name" value="OBG-TYPE G DOMAIN-CONTAINING PROTEIN"/>
    <property type="match status" value="1"/>
</dbReference>
<evidence type="ECO:0000256" key="3">
    <source>
        <dbReference type="ARBA" id="ARBA00022741"/>
    </source>
</evidence>
<sequence length="365" mass="39455">MGFKCGIVGLPNVGKSTLFNALTQTAAAQAANYPFCTIEPNVGDVAVPDPRLNALAEVAGSQQIIPTRLTFVDIAGLVRGASKGEGLGNQFLANIRECDAIAHVVRCFEDSDITHVDGKVDPLADVETIETELMLADLESLEKRVTNLEKRARGGDREARETLDLVNRALALLREGRPARLVEVKPEEERLFRQLGLLTALPVLYVCNVDEASAKDGNEFSAKVFARAAAEGARAVVVSAAIESEIAVLPEEEQAEYLAAIGLDEPGLNRVIRAGYDLLGLITYFTVGPKEARAWTVTRGARAPKAAGVIHSDFEKGFIRAETIAYDDYITFRGEAGAREAGKLRLEGKDYVVADGDVLHFRFNT</sequence>
<dbReference type="InterPro" id="IPR031167">
    <property type="entry name" value="G_OBG"/>
</dbReference>
<dbReference type="HAMAP" id="MF_00944">
    <property type="entry name" value="YchF_OLA1_ATPase"/>
    <property type="match status" value="1"/>
</dbReference>
<dbReference type="PROSITE" id="PS51710">
    <property type="entry name" value="G_OBG"/>
    <property type="match status" value="1"/>
</dbReference>
<dbReference type="RefSeq" id="WP_376829391.1">
    <property type="nucleotide sequence ID" value="NZ_JBHLWR010000006.1"/>
</dbReference>
<keyword evidence="4 6" id="KW-0067">ATP-binding</keyword>
<dbReference type="Pfam" id="PF06071">
    <property type="entry name" value="YchF-GTPase_C"/>
    <property type="match status" value="1"/>
</dbReference>
<evidence type="ECO:0000256" key="7">
    <source>
        <dbReference type="SAM" id="Coils"/>
    </source>
</evidence>
<dbReference type="Proteomes" id="UP001595536">
    <property type="component" value="Unassembled WGS sequence"/>
</dbReference>
<comment type="function">
    <text evidence="6">ATPase that binds to both the 70S ribosome and the 50S ribosomal subunit in a nucleotide-independent manner.</text>
</comment>
<dbReference type="InterPro" id="IPR004095">
    <property type="entry name" value="TGS"/>
</dbReference>
<feature type="domain" description="TGS" evidence="9">
    <location>
        <begin position="280"/>
        <end position="363"/>
    </location>
</feature>
<keyword evidence="2" id="KW-0479">Metal-binding</keyword>
<evidence type="ECO:0000256" key="4">
    <source>
        <dbReference type="ARBA" id="ARBA00022840"/>
    </source>
</evidence>
<dbReference type="InterPro" id="IPR006073">
    <property type="entry name" value="GTP-bd"/>
</dbReference>
<dbReference type="SUPFAM" id="SSF52540">
    <property type="entry name" value="P-loop containing nucleoside triphosphate hydrolases"/>
    <property type="match status" value="1"/>
</dbReference>
<dbReference type="NCBIfam" id="TIGR00092">
    <property type="entry name" value="redox-regulated ATPase YchF"/>
    <property type="match status" value="1"/>
</dbReference>
<dbReference type="InterPro" id="IPR041706">
    <property type="entry name" value="YchF_N"/>
</dbReference>
<dbReference type="SUPFAM" id="SSF81271">
    <property type="entry name" value="TGS-like"/>
    <property type="match status" value="1"/>
</dbReference>
<dbReference type="PIRSF" id="PIRSF006641">
    <property type="entry name" value="CHP00092"/>
    <property type="match status" value="1"/>
</dbReference>
<evidence type="ECO:0000313" key="11">
    <source>
        <dbReference type="Proteomes" id="UP001595536"/>
    </source>
</evidence>
<dbReference type="PROSITE" id="PS51880">
    <property type="entry name" value="TGS"/>
    <property type="match status" value="1"/>
</dbReference>
<accession>A0ABV7LIS5</accession>
<feature type="binding site" evidence="6">
    <location>
        <begin position="12"/>
        <end position="17"/>
    </location>
    <ligand>
        <name>ATP</name>
        <dbReference type="ChEBI" id="CHEBI:30616"/>
    </ligand>
</feature>
<dbReference type="CDD" id="cd04867">
    <property type="entry name" value="TGS_YchF_OLA1"/>
    <property type="match status" value="1"/>
</dbReference>
<dbReference type="InterPro" id="IPR027417">
    <property type="entry name" value="P-loop_NTPase"/>
</dbReference>
<organism evidence="10 11">
    <name type="scientific">Camelimonas abortus</name>
    <dbReference type="NCBI Taxonomy" id="1017184"/>
    <lineage>
        <taxon>Bacteria</taxon>
        <taxon>Pseudomonadati</taxon>
        <taxon>Pseudomonadota</taxon>
        <taxon>Alphaproteobacteria</taxon>
        <taxon>Hyphomicrobiales</taxon>
        <taxon>Chelatococcaceae</taxon>
        <taxon>Camelimonas</taxon>
    </lineage>
</organism>
<dbReference type="Gene3D" id="1.10.150.300">
    <property type="entry name" value="TGS-like domain"/>
    <property type="match status" value="1"/>
</dbReference>
<comment type="cofactor">
    <cofactor evidence="1">
        <name>Mg(2+)</name>
        <dbReference type="ChEBI" id="CHEBI:18420"/>
    </cofactor>
</comment>
<dbReference type="PRINTS" id="PR00326">
    <property type="entry name" value="GTP1OBG"/>
</dbReference>
<dbReference type="Gene3D" id="3.40.50.300">
    <property type="entry name" value="P-loop containing nucleotide triphosphate hydrolases"/>
    <property type="match status" value="1"/>
</dbReference>
<evidence type="ECO:0000256" key="5">
    <source>
        <dbReference type="ARBA" id="ARBA00022842"/>
    </source>
</evidence>
<dbReference type="InterPro" id="IPR012676">
    <property type="entry name" value="TGS-like"/>
</dbReference>
<feature type="coiled-coil region" evidence="7">
    <location>
        <begin position="131"/>
        <end position="158"/>
    </location>
</feature>
<proteinExistence type="inferred from homology"/>
<reference evidence="11" key="1">
    <citation type="journal article" date="2019" name="Int. J. Syst. Evol. Microbiol.">
        <title>The Global Catalogue of Microorganisms (GCM) 10K type strain sequencing project: providing services to taxonomists for standard genome sequencing and annotation.</title>
        <authorList>
            <consortium name="The Broad Institute Genomics Platform"/>
            <consortium name="The Broad Institute Genome Sequencing Center for Infectious Disease"/>
            <person name="Wu L."/>
            <person name="Ma J."/>
        </authorList>
    </citation>
    <scope>NUCLEOTIDE SEQUENCE [LARGE SCALE GENOMIC DNA]</scope>
    <source>
        <strain evidence="11">CCM 7941</strain>
    </source>
</reference>